<organism evidence="3 4">
    <name type="scientific">Pseudocercospora eumusae</name>
    <dbReference type="NCBI Taxonomy" id="321146"/>
    <lineage>
        <taxon>Eukaryota</taxon>
        <taxon>Fungi</taxon>
        <taxon>Dikarya</taxon>
        <taxon>Ascomycota</taxon>
        <taxon>Pezizomycotina</taxon>
        <taxon>Dothideomycetes</taxon>
        <taxon>Dothideomycetidae</taxon>
        <taxon>Mycosphaerellales</taxon>
        <taxon>Mycosphaerellaceae</taxon>
        <taxon>Pseudocercospora</taxon>
    </lineage>
</organism>
<comment type="caution">
    <text evidence="3">The sequence shown here is derived from an EMBL/GenBank/DDBJ whole genome shotgun (WGS) entry which is preliminary data.</text>
</comment>
<feature type="transmembrane region" description="Helical" evidence="2">
    <location>
        <begin position="97"/>
        <end position="122"/>
    </location>
</feature>
<reference evidence="3 4" key="1">
    <citation type="submission" date="2015-07" db="EMBL/GenBank/DDBJ databases">
        <title>Comparative genomics of the Sigatoka disease complex on banana suggests a link between parallel evolutionary changes in Pseudocercospora fijiensis and Pseudocercospora eumusae and increased virulence on the banana host.</title>
        <authorList>
            <person name="Chang T.-C."/>
            <person name="Salvucci A."/>
            <person name="Crous P.W."/>
            <person name="Stergiopoulos I."/>
        </authorList>
    </citation>
    <scope>NUCLEOTIDE SEQUENCE [LARGE SCALE GENOMIC DNA]</scope>
    <source>
        <strain evidence="3 4">CBS 114824</strain>
    </source>
</reference>
<feature type="transmembrane region" description="Helical" evidence="2">
    <location>
        <begin position="183"/>
        <end position="209"/>
    </location>
</feature>
<dbReference type="AlphaFoldDB" id="A0A139HEU6"/>
<sequence>MTSDKPFHPAHRYSFQLRESDSSLPSYTTEDEVTATGDTLPSYPPKAAAGTESNAKDLESGPAVIETRPRTNAQTEAEPRKCEQSTAPSDDPKRLEWVSASSIVSLFVWGFAGMYLAAMATVTTGEKLDCNRKAENGNKYVRYRCMPANYFVSVAFAICIFKASDKSVRALIRCTTEGPNSGLRAFLSALVPAVTVWLAIGAFAFMTYLPRHCFEERCMEESLCSDIHGHPIPGTTCYGDLINGTEKY</sequence>
<dbReference type="Proteomes" id="UP000070133">
    <property type="component" value="Unassembled WGS sequence"/>
</dbReference>
<evidence type="ECO:0000313" key="4">
    <source>
        <dbReference type="Proteomes" id="UP000070133"/>
    </source>
</evidence>
<keyword evidence="2" id="KW-0472">Membrane</keyword>
<protein>
    <submittedName>
        <fullName evidence="3">Uncharacterized protein</fullName>
    </submittedName>
</protein>
<keyword evidence="2" id="KW-1133">Transmembrane helix</keyword>
<name>A0A139HEU6_9PEZI</name>
<keyword evidence="4" id="KW-1185">Reference proteome</keyword>
<proteinExistence type="predicted"/>
<keyword evidence="2" id="KW-0812">Transmembrane</keyword>
<evidence type="ECO:0000256" key="1">
    <source>
        <dbReference type="SAM" id="MobiDB-lite"/>
    </source>
</evidence>
<gene>
    <name evidence="3" type="ORF">AC578_5723</name>
</gene>
<accession>A0A139HEU6</accession>
<dbReference type="EMBL" id="LFZN01000065">
    <property type="protein sequence ID" value="KXT00936.1"/>
    <property type="molecule type" value="Genomic_DNA"/>
</dbReference>
<feature type="region of interest" description="Disordered" evidence="1">
    <location>
        <begin position="1"/>
        <end position="92"/>
    </location>
</feature>
<evidence type="ECO:0000313" key="3">
    <source>
        <dbReference type="EMBL" id="KXT00936.1"/>
    </source>
</evidence>
<evidence type="ECO:0000256" key="2">
    <source>
        <dbReference type="SAM" id="Phobius"/>
    </source>
</evidence>
<feature type="transmembrane region" description="Helical" evidence="2">
    <location>
        <begin position="143"/>
        <end position="163"/>
    </location>
</feature>